<reference evidence="1 2" key="1">
    <citation type="journal article" date="2023" name="Nucleic Acids Res.">
        <title>The hologenome of Daphnia magna reveals possible DNA methylation and microbiome-mediated evolution of the host genome.</title>
        <authorList>
            <person name="Chaturvedi A."/>
            <person name="Li X."/>
            <person name="Dhandapani V."/>
            <person name="Marshall H."/>
            <person name="Kissane S."/>
            <person name="Cuenca-Cambronero M."/>
            <person name="Asole G."/>
            <person name="Calvet F."/>
            <person name="Ruiz-Romero M."/>
            <person name="Marangio P."/>
            <person name="Guigo R."/>
            <person name="Rago D."/>
            <person name="Mirbahai L."/>
            <person name="Eastwood N."/>
            <person name="Colbourne J.K."/>
            <person name="Zhou J."/>
            <person name="Mallon E."/>
            <person name="Orsini L."/>
        </authorList>
    </citation>
    <scope>NUCLEOTIDE SEQUENCE [LARGE SCALE GENOMIC DNA]</scope>
    <source>
        <strain evidence="1">LRV0_1</strain>
    </source>
</reference>
<dbReference type="EMBL" id="JAOYFB010000036">
    <property type="protein sequence ID" value="KAK4019737.1"/>
    <property type="molecule type" value="Genomic_DNA"/>
</dbReference>
<organism evidence="1 2">
    <name type="scientific">Daphnia magna</name>
    <dbReference type="NCBI Taxonomy" id="35525"/>
    <lineage>
        <taxon>Eukaryota</taxon>
        <taxon>Metazoa</taxon>
        <taxon>Ecdysozoa</taxon>
        <taxon>Arthropoda</taxon>
        <taxon>Crustacea</taxon>
        <taxon>Branchiopoda</taxon>
        <taxon>Diplostraca</taxon>
        <taxon>Cladocera</taxon>
        <taxon>Anomopoda</taxon>
        <taxon>Daphniidae</taxon>
        <taxon>Daphnia</taxon>
    </lineage>
</organism>
<proteinExistence type="predicted"/>
<name>A0ABR0A3L6_9CRUS</name>
<evidence type="ECO:0000313" key="2">
    <source>
        <dbReference type="Proteomes" id="UP001234178"/>
    </source>
</evidence>
<comment type="caution">
    <text evidence="1">The sequence shown here is derived from an EMBL/GenBank/DDBJ whole genome shotgun (WGS) entry which is preliminary data.</text>
</comment>
<gene>
    <name evidence="1" type="ORF">OUZ56_001745</name>
</gene>
<protein>
    <submittedName>
        <fullName evidence="1">Uncharacterized protein</fullName>
    </submittedName>
</protein>
<dbReference type="Proteomes" id="UP001234178">
    <property type="component" value="Unassembled WGS sequence"/>
</dbReference>
<evidence type="ECO:0000313" key="1">
    <source>
        <dbReference type="EMBL" id="KAK4019737.1"/>
    </source>
</evidence>
<accession>A0ABR0A3L6</accession>
<keyword evidence="2" id="KW-1185">Reference proteome</keyword>
<sequence length="141" mass="16349">MKSETNTGLYEFMEHYDTRPVPFFPAIFAHQSSDSVTIDQHCCNEQLVIRNELRMNNFQSCLSSHTYKEGVLTIMQVYCDNTTTTEWGERDVKRDCLYDKVFHQQLFCYPAANVMVEHHNNGDGIQLERLQIKMGSDTALS</sequence>